<protein>
    <submittedName>
        <fullName evidence="1">Uncharacterized protein</fullName>
    </submittedName>
</protein>
<comment type="caution">
    <text evidence="1">The sequence shown here is derived from an EMBL/GenBank/DDBJ whole genome shotgun (WGS) entry which is preliminary data.</text>
</comment>
<evidence type="ECO:0000313" key="1">
    <source>
        <dbReference type="EMBL" id="KAK3802629.1"/>
    </source>
</evidence>
<organism evidence="1 2">
    <name type="scientific">Elysia crispata</name>
    <name type="common">lettuce slug</name>
    <dbReference type="NCBI Taxonomy" id="231223"/>
    <lineage>
        <taxon>Eukaryota</taxon>
        <taxon>Metazoa</taxon>
        <taxon>Spiralia</taxon>
        <taxon>Lophotrochozoa</taxon>
        <taxon>Mollusca</taxon>
        <taxon>Gastropoda</taxon>
        <taxon>Heterobranchia</taxon>
        <taxon>Euthyneura</taxon>
        <taxon>Panpulmonata</taxon>
        <taxon>Sacoglossa</taxon>
        <taxon>Placobranchoidea</taxon>
        <taxon>Plakobranchidae</taxon>
        <taxon>Elysia</taxon>
    </lineage>
</organism>
<evidence type="ECO:0000313" key="2">
    <source>
        <dbReference type="Proteomes" id="UP001283361"/>
    </source>
</evidence>
<accession>A0AAE1BA86</accession>
<sequence>MSCPRAGHGLAMIRQVVAMIWLRAGYGLAMIRQVVAMIWPRAGYGRAETWSWSDYDLAEIWARAVRELVMVLL</sequence>
<name>A0AAE1BA86_9GAST</name>
<keyword evidence="2" id="KW-1185">Reference proteome</keyword>
<proteinExistence type="predicted"/>
<reference evidence="1" key="1">
    <citation type="journal article" date="2023" name="G3 (Bethesda)">
        <title>A reference genome for the long-term kleptoplast-retaining sea slug Elysia crispata morphotype clarki.</title>
        <authorList>
            <person name="Eastman K.E."/>
            <person name="Pendleton A.L."/>
            <person name="Shaikh M.A."/>
            <person name="Suttiyut T."/>
            <person name="Ogas R."/>
            <person name="Tomko P."/>
            <person name="Gavelis G."/>
            <person name="Widhalm J.R."/>
            <person name="Wisecaver J.H."/>
        </authorList>
    </citation>
    <scope>NUCLEOTIDE SEQUENCE</scope>
    <source>
        <strain evidence="1">ECLA1</strain>
    </source>
</reference>
<gene>
    <name evidence="1" type="ORF">RRG08_010400</name>
</gene>
<dbReference type="AlphaFoldDB" id="A0AAE1BA86"/>
<dbReference type="Proteomes" id="UP001283361">
    <property type="component" value="Unassembled WGS sequence"/>
</dbReference>
<dbReference type="EMBL" id="JAWDGP010000221">
    <property type="protein sequence ID" value="KAK3802629.1"/>
    <property type="molecule type" value="Genomic_DNA"/>
</dbReference>